<name>A0A6J6FRB1_9ZZZZ</name>
<sequence>MSLPDSGIVPALGLEEPGADAKLPDVLPPAVKITVVGVPAPDALLAKTRYWYCVPGVNEEMAKGDVADEDTVVHVAPSTELCAVYPVIDPEPMSVGADHAIEAPPFVGVATSDTTRPGTPPTAMIERRCSDSEAAADNTLAASRLSGDTSGSDASELRRPASVENGLIDTTSEAAPRPNEVRALTRTRYS</sequence>
<dbReference type="EMBL" id="CAEZTS010000171">
    <property type="protein sequence ID" value="CAB4590219.1"/>
    <property type="molecule type" value="Genomic_DNA"/>
</dbReference>
<proteinExistence type="predicted"/>
<gene>
    <name evidence="2" type="ORF">UFOPK1722_01599</name>
</gene>
<evidence type="ECO:0000313" key="2">
    <source>
        <dbReference type="EMBL" id="CAB4590219.1"/>
    </source>
</evidence>
<accession>A0A6J6FRB1</accession>
<protein>
    <submittedName>
        <fullName evidence="2">Unannotated protein</fullName>
    </submittedName>
</protein>
<evidence type="ECO:0000256" key="1">
    <source>
        <dbReference type="SAM" id="MobiDB-lite"/>
    </source>
</evidence>
<organism evidence="2">
    <name type="scientific">freshwater metagenome</name>
    <dbReference type="NCBI Taxonomy" id="449393"/>
    <lineage>
        <taxon>unclassified sequences</taxon>
        <taxon>metagenomes</taxon>
        <taxon>ecological metagenomes</taxon>
    </lineage>
</organism>
<dbReference type="AlphaFoldDB" id="A0A6J6FRB1"/>
<reference evidence="2" key="1">
    <citation type="submission" date="2020-05" db="EMBL/GenBank/DDBJ databases">
        <authorList>
            <person name="Chiriac C."/>
            <person name="Salcher M."/>
            <person name="Ghai R."/>
            <person name="Kavagutti S V."/>
        </authorList>
    </citation>
    <scope>NUCLEOTIDE SEQUENCE</scope>
</reference>
<feature type="region of interest" description="Disordered" evidence="1">
    <location>
        <begin position="142"/>
        <end position="190"/>
    </location>
</feature>